<dbReference type="eggNOG" id="COG2247">
    <property type="taxonomic scope" value="Bacteria"/>
</dbReference>
<dbReference type="Proteomes" id="UP000009080">
    <property type="component" value="Chromosome"/>
</dbReference>
<organism evidence="1 2">
    <name type="scientific">Teredinibacter turnerae (strain ATCC 39867 / T7901)</name>
    <dbReference type="NCBI Taxonomy" id="377629"/>
    <lineage>
        <taxon>Bacteria</taxon>
        <taxon>Pseudomonadati</taxon>
        <taxon>Pseudomonadota</taxon>
        <taxon>Gammaproteobacteria</taxon>
        <taxon>Cellvibrionales</taxon>
        <taxon>Cellvibrionaceae</taxon>
        <taxon>Teredinibacter</taxon>
    </lineage>
</organism>
<dbReference type="STRING" id="377629.TERTU_4411"/>
<name>C5BJ11_TERTT</name>
<reference evidence="1 2" key="1">
    <citation type="journal article" date="2009" name="PLoS ONE">
        <title>The complete genome of Teredinibacter turnerae T7901: an intracellular endosymbiont of marine wood-boring bivalves (shipworms).</title>
        <authorList>
            <person name="Yang J.C."/>
            <person name="Madupu R."/>
            <person name="Durkin A.S."/>
            <person name="Ekborg N.A."/>
            <person name="Pedamallu C.S."/>
            <person name="Hostetler J.B."/>
            <person name="Radune D."/>
            <person name="Toms B.S."/>
            <person name="Henrissat B."/>
            <person name="Coutinho P.M."/>
            <person name="Schwarz S."/>
            <person name="Field L."/>
            <person name="Trindade-Silva A.E."/>
            <person name="Soares C.A.G."/>
            <person name="Elshahawi S."/>
            <person name="Hanora A."/>
            <person name="Schmidt E.W."/>
            <person name="Haygood M.G."/>
            <person name="Posfai J."/>
            <person name="Benner J."/>
            <person name="Madinger C."/>
            <person name="Nove J."/>
            <person name="Anton B."/>
            <person name="Chaudhary K."/>
            <person name="Foster J."/>
            <person name="Holman A."/>
            <person name="Kumar S."/>
            <person name="Lessard P.A."/>
            <person name="Luyten Y.A."/>
            <person name="Slatko B."/>
            <person name="Wood N."/>
            <person name="Wu B."/>
            <person name="Teplitski M."/>
            <person name="Mougous J.D."/>
            <person name="Ward N."/>
            <person name="Eisen J.A."/>
            <person name="Badger J.H."/>
            <person name="Distel D.L."/>
        </authorList>
    </citation>
    <scope>NUCLEOTIDE SEQUENCE [LARGE SCALE GENOMIC DNA]</scope>
    <source>
        <strain evidence="2">ATCC 39867 / T7901</strain>
    </source>
</reference>
<proteinExistence type="predicted"/>
<dbReference type="HOGENOM" id="CLU_590425_0_0_6"/>
<gene>
    <name evidence="1" type="ordered locus">TERTU_4411</name>
</gene>
<accession>C5BJ11</accession>
<dbReference type="KEGG" id="ttu:TERTU_4411"/>
<evidence type="ECO:0000313" key="1">
    <source>
        <dbReference type="EMBL" id="ACR12526.1"/>
    </source>
</evidence>
<dbReference type="EMBL" id="CP001614">
    <property type="protein sequence ID" value="ACR12526.1"/>
    <property type="molecule type" value="Genomic_DNA"/>
</dbReference>
<sequence length="463" mass="52693">MDGLVVKDNVYTCNLHSDFTVENHGASHFCYIASPLLSVTWSFYSYTSAGQKPPAALFHHVNDFWQLSKSTFLDSRFAYVGGKDWARYTYGLYFIVPALVMLQSQFADADARYIEQHRVRTLADEHADNADGSFFGKRVTHDIFRGQPPKYESDCYATFALAYLLHKSLATTKQAPTTDEFRRSTARLHSSPESSTNFIANANFFSSFSWRTLAGYDPIALFVPRGCDDMAEWSANNLVGYVRPVPENFSIGIRSSKVVDADGSVYINGVTATRNEKQNFYDHHLDVALQTASVRIHSRLKIKSDFMASESGAIALTLVNDWFNGFTRTIYHESGKQILAFDLKRDFPFAGLFKGKLYKAYRKLCRYFRIGNNQYKIDSTWLNIDNKFGIIRLSTNQNGFYIHDPIGRNTRGKCLHYSTIYGGKPSLRRHKLRRGQVLFDETVLLMAATAEETRQKAKELIHS</sequence>
<evidence type="ECO:0000313" key="2">
    <source>
        <dbReference type="Proteomes" id="UP000009080"/>
    </source>
</evidence>
<keyword evidence="2" id="KW-1185">Reference proteome</keyword>
<dbReference type="AlphaFoldDB" id="C5BJ11"/>
<protein>
    <submittedName>
        <fullName evidence="1">Uncharacterized protein</fullName>
    </submittedName>
</protein>